<sequence>MMNLFLKLLMILLFLVSCSNQKELTPQNISGRWILEKINEKKVSIDEVKIPPFITITEDFKLSGYNGCNNFFGLYTISSDPASLEIKNLNSTRKLCTNNQSIDNLERSFMSTLIQSPQVEVYENKLIIEGLPNHLTFIKAVN</sequence>
<keyword evidence="4" id="KW-1185">Reference proteome</keyword>
<feature type="chain" id="PRO_5012894622" description="DUF306 domain-containing protein" evidence="1">
    <location>
        <begin position="23"/>
        <end position="142"/>
    </location>
</feature>
<keyword evidence="1" id="KW-0732">Signal</keyword>
<protein>
    <recommendedName>
        <fullName evidence="2">DUF306 domain-containing protein</fullName>
    </recommendedName>
</protein>
<dbReference type="RefSeq" id="WP_089074645.1">
    <property type="nucleotide sequence ID" value="NZ_CBCSAM010000003.1"/>
</dbReference>
<organism evidence="3 4">
    <name type="scientific">Paraphotobacterium marinum</name>
    <dbReference type="NCBI Taxonomy" id="1755811"/>
    <lineage>
        <taxon>Bacteria</taxon>
        <taxon>Pseudomonadati</taxon>
        <taxon>Pseudomonadota</taxon>
        <taxon>Gammaproteobacteria</taxon>
        <taxon>Vibrionales</taxon>
        <taxon>Vibrionaceae</taxon>
        <taxon>Paraphotobacterium</taxon>
    </lineage>
</organism>
<proteinExistence type="predicted"/>
<evidence type="ECO:0000256" key="1">
    <source>
        <dbReference type="SAM" id="SignalP"/>
    </source>
</evidence>
<evidence type="ECO:0000313" key="3">
    <source>
        <dbReference type="EMBL" id="ASK79737.1"/>
    </source>
</evidence>
<dbReference type="AlphaFoldDB" id="A0A220VH99"/>
<gene>
    <name evidence="3" type="ORF">CF386_11890</name>
</gene>
<name>A0A220VH99_9GAMM</name>
<dbReference type="Proteomes" id="UP000242175">
    <property type="component" value="Chromosome small"/>
</dbReference>
<evidence type="ECO:0000259" key="2">
    <source>
        <dbReference type="Pfam" id="PF03724"/>
    </source>
</evidence>
<dbReference type="EMBL" id="CP022356">
    <property type="protein sequence ID" value="ASK79737.1"/>
    <property type="molecule type" value="Genomic_DNA"/>
</dbReference>
<evidence type="ECO:0000313" key="4">
    <source>
        <dbReference type="Proteomes" id="UP000242175"/>
    </source>
</evidence>
<dbReference type="InterPro" id="IPR005184">
    <property type="entry name" value="DUF306_Meta_HslJ"/>
</dbReference>
<dbReference type="PANTHER" id="PTHR35535">
    <property type="entry name" value="HEAT SHOCK PROTEIN HSLJ"/>
    <property type="match status" value="1"/>
</dbReference>
<dbReference type="PROSITE" id="PS51257">
    <property type="entry name" value="PROKAR_LIPOPROTEIN"/>
    <property type="match status" value="1"/>
</dbReference>
<dbReference type="InterPro" id="IPR038670">
    <property type="entry name" value="HslJ-like_sf"/>
</dbReference>
<dbReference type="Gene3D" id="2.40.128.270">
    <property type="match status" value="1"/>
</dbReference>
<feature type="signal peptide" evidence="1">
    <location>
        <begin position="1"/>
        <end position="22"/>
    </location>
</feature>
<dbReference type="KEGG" id="pmai:CF386_11890"/>
<feature type="domain" description="DUF306" evidence="2">
    <location>
        <begin position="28"/>
        <end position="129"/>
    </location>
</feature>
<dbReference type="Pfam" id="PF03724">
    <property type="entry name" value="META"/>
    <property type="match status" value="1"/>
</dbReference>
<reference evidence="3 4" key="1">
    <citation type="journal article" date="2016" name="Int. J. Syst. Evol. Microbiol.">
        <title>Paraphotobacterium marinum gen. nov., sp. nov., a member of the family Vibrionaceae, isolated from surface seawater.</title>
        <authorList>
            <person name="Huang Z."/>
            <person name="Dong C."/>
            <person name="Shao Z."/>
        </authorList>
    </citation>
    <scope>NUCLEOTIDE SEQUENCE [LARGE SCALE GENOMIC DNA]</scope>
    <source>
        <strain evidence="3 4">NSCS20N07D</strain>
    </source>
</reference>
<accession>A0A220VH99</accession>
<dbReference type="PANTHER" id="PTHR35535:SF1">
    <property type="entry name" value="HEAT SHOCK PROTEIN HSLJ"/>
    <property type="match status" value="1"/>
</dbReference>
<dbReference type="InterPro" id="IPR053147">
    <property type="entry name" value="Hsp_HslJ-like"/>
</dbReference>
<dbReference type="OrthoDB" id="5600341at2"/>